<accession>A0A3A8N687</accession>
<dbReference type="InterPro" id="IPR002173">
    <property type="entry name" value="Carboh/pur_kinase_PfkB_CS"/>
</dbReference>
<dbReference type="PANTHER" id="PTHR10584">
    <property type="entry name" value="SUGAR KINASE"/>
    <property type="match status" value="1"/>
</dbReference>
<reference evidence="5" key="1">
    <citation type="submission" date="2018-09" db="EMBL/GenBank/DDBJ databases">
        <authorList>
            <person name="Livingstone P.G."/>
            <person name="Whitworth D.E."/>
        </authorList>
    </citation>
    <scope>NUCLEOTIDE SEQUENCE [LARGE SCALE GENOMIC DNA]</scope>
    <source>
        <strain evidence="5">CA040B</strain>
    </source>
</reference>
<dbReference type="RefSeq" id="WP_120628395.1">
    <property type="nucleotide sequence ID" value="NZ_RAWG01000223.1"/>
</dbReference>
<dbReference type="OrthoDB" id="9779730at2"/>
<dbReference type="AlphaFoldDB" id="A0A3A8N687"/>
<dbReference type="PANTHER" id="PTHR10584:SF166">
    <property type="entry name" value="RIBOKINASE"/>
    <property type="match status" value="1"/>
</dbReference>
<comment type="caution">
    <text evidence="4">The sequence shown here is derived from an EMBL/GenBank/DDBJ whole genome shotgun (WGS) entry which is preliminary data.</text>
</comment>
<keyword evidence="1" id="KW-0808">Transferase</keyword>
<dbReference type="EMBL" id="RAWG01000223">
    <property type="protein sequence ID" value="RKH37771.1"/>
    <property type="molecule type" value="Genomic_DNA"/>
</dbReference>
<dbReference type="GO" id="GO:0016301">
    <property type="term" value="F:kinase activity"/>
    <property type="evidence" value="ECO:0007669"/>
    <property type="project" value="UniProtKB-KW"/>
</dbReference>
<evidence type="ECO:0000259" key="3">
    <source>
        <dbReference type="Pfam" id="PF00294"/>
    </source>
</evidence>
<protein>
    <submittedName>
        <fullName evidence="4">Sugar kinase</fullName>
    </submittedName>
</protein>
<dbReference type="GO" id="GO:0005829">
    <property type="term" value="C:cytosol"/>
    <property type="evidence" value="ECO:0007669"/>
    <property type="project" value="TreeGrafter"/>
</dbReference>
<dbReference type="PROSITE" id="PS00584">
    <property type="entry name" value="PFKB_KINASES_2"/>
    <property type="match status" value="1"/>
</dbReference>
<evidence type="ECO:0000313" key="4">
    <source>
        <dbReference type="EMBL" id="RKH37771.1"/>
    </source>
</evidence>
<keyword evidence="2 4" id="KW-0418">Kinase</keyword>
<dbReference type="InterPro" id="IPR011611">
    <property type="entry name" value="PfkB_dom"/>
</dbReference>
<name>A0A3A8N687_9BACT</name>
<keyword evidence="5" id="KW-1185">Reference proteome</keyword>
<feature type="domain" description="Carbohydrate kinase PfkB" evidence="3">
    <location>
        <begin position="36"/>
        <end position="276"/>
    </location>
</feature>
<gene>
    <name evidence="4" type="ORF">D7X12_28395</name>
</gene>
<sequence>MSLLVVGSIALDSLETPFGKKEDVLGGSATYFSTSASFFGPVQLVAVVGEDFPEAHLQFLRGRGIDLEGLTREAGRTFRWKGKYGWELNEAQTLDTQLNVFESFSPNLPQAYRDTPYVFLGNIHPELQSRVLDQVKAPRLVAADTMNFWIQGSRAALLKTLQRVNLLFINDAEARQLSGEHNVVKAARAILAMGPSRVVIKRGEHGALLFDQDHIFACPAFPLSEVFDPTGAGDTFAGGFMGTLATSSSGKVDGQLLRKAMVMGSVMASFTVEKFSLERLREVQRPEIHARFNEFKKLTHFDDLGPLDAVAGGR</sequence>
<proteinExistence type="predicted"/>
<evidence type="ECO:0000256" key="1">
    <source>
        <dbReference type="ARBA" id="ARBA00022679"/>
    </source>
</evidence>
<evidence type="ECO:0000313" key="5">
    <source>
        <dbReference type="Proteomes" id="UP000273405"/>
    </source>
</evidence>
<evidence type="ECO:0000256" key="2">
    <source>
        <dbReference type="ARBA" id="ARBA00022777"/>
    </source>
</evidence>
<dbReference type="Proteomes" id="UP000273405">
    <property type="component" value="Unassembled WGS sequence"/>
</dbReference>
<dbReference type="Pfam" id="PF00294">
    <property type="entry name" value="PfkB"/>
    <property type="match status" value="1"/>
</dbReference>
<dbReference type="InterPro" id="IPR029056">
    <property type="entry name" value="Ribokinase-like"/>
</dbReference>
<dbReference type="SUPFAM" id="SSF53613">
    <property type="entry name" value="Ribokinase-like"/>
    <property type="match status" value="1"/>
</dbReference>
<dbReference type="Gene3D" id="3.40.1190.20">
    <property type="match status" value="1"/>
</dbReference>
<organism evidence="4 5">
    <name type="scientific">Corallococcus sicarius</name>
    <dbReference type="NCBI Taxonomy" id="2316726"/>
    <lineage>
        <taxon>Bacteria</taxon>
        <taxon>Pseudomonadati</taxon>
        <taxon>Myxococcota</taxon>
        <taxon>Myxococcia</taxon>
        <taxon>Myxococcales</taxon>
        <taxon>Cystobacterineae</taxon>
        <taxon>Myxococcaceae</taxon>
        <taxon>Corallococcus</taxon>
    </lineage>
</organism>